<accession>A0ABY1QP05</accession>
<evidence type="ECO:0000313" key="2">
    <source>
        <dbReference type="EMBL" id="SMP74901.1"/>
    </source>
</evidence>
<evidence type="ECO:0000256" key="1">
    <source>
        <dbReference type="SAM" id="MobiDB-lite"/>
    </source>
</evidence>
<dbReference type="RefSeq" id="WP_283434976.1">
    <property type="nucleotide sequence ID" value="NZ_FXUG01000018.1"/>
</dbReference>
<dbReference type="Proteomes" id="UP001158067">
    <property type="component" value="Unassembled WGS sequence"/>
</dbReference>
<proteinExistence type="predicted"/>
<gene>
    <name evidence="2" type="ORF">SAMN06265222_11871</name>
</gene>
<sequence>MPLKKLWNSLCGRSAEKETTAPETAAQSVAVTGEVSPVAAVSAPVVKASATQQAPAAKKPTVKKQAVREPAAATPVAPAPVATAPPRKAAAPLRRVLSMVSHGQHDALLKMLKRRQPTSVLEIGVGDGSRMPAILASLASEEDPQSLAIKAAVIDEFEMGNGEVAMRDYHRQLSGLLVRPVIFPEPVSRGLLSVSNRLGRMDVVLIDAAVVTDHADALSERLVKVLHETSVVLSNESGKWAERSVAKSTRRAA</sequence>
<dbReference type="EMBL" id="FXUG01000018">
    <property type="protein sequence ID" value="SMP74901.1"/>
    <property type="molecule type" value="Genomic_DNA"/>
</dbReference>
<organism evidence="2 3">
    <name type="scientific">Neorhodopirellula lusitana</name>
    <dbReference type="NCBI Taxonomy" id="445327"/>
    <lineage>
        <taxon>Bacteria</taxon>
        <taxon>Pseudomonadati</taxon>
        <taxon>Planctomycetota</taxon>
        <taxon>Planctomycetia</taxon>
        <taxon>Pirellulales</taxon>
        <taxon>Pirellulaceae</taxon>
        <taxon>Neorhodopirellula</taxon>
    </lineage>
</organism>
<reference evidence="2 3" key="1">
    <citation type="submission" date="2017-05" db="EMBL/GenBank/DDBJ databases">
        <authorList>
            <person name="Varghese N."/>
            <person name="Submissions S."/>
        </authorList>
    </citation>
    <scope>NUCLEOTIDE SEQUENCE [LARGE SCALE GENOMIC DNA]</scope>
    <source>
        <strain evidence="2 3">DSM 25457</strain>
    </source>
</reference>
<name>A0ABY1QP05_9BACT</name>
<evidence type="ECO:0000313" key="3">
    <source>
        <dbReference type="Proteomes" id="UP001158067"/>
    </source>
</evidence>
<comment type="caution">
    <text evidence="2">The sequence shown here is derived from an EMBL/GenBank/DDBJ whole genome shotgun (WGS) entry which is preliminary data.</text>
</comment>
<feature type="compositionally biased region" description="Low complexity" evidence="1">
    <location>
        <begin position="68"/>
        <end position="85"/>
    </location>
</feature>
<keyword evidence="3" id="KW-1185">Reference proteome</keyword>
<feature type="region of interest" description="Disordered" evidence="1">
    <location>
        <begin position="54"/>
        <end position="85"/>
    </location>
</feature>
<protein>
    <submittedName>
        <fullName evidence="2">Uncharacterized protein</fullName>
    </submittedName>
</protein>